<comment type="subcellular location">
    <subcellularLocation>
        <location evidence="6">Cell outer membrane</location>
        <topology evidence="6">Lipid-anchor</topology>
    </subcellularLocation>
</comment>
<keyword evidence="4 6" id="KW-0998">Cell outer membrane</keyword>
<dbReference type="AlphaFoldDB" id="A0A4R3Z164"/>
<reference evidence="7 8" key="1">
    <citation type="submission" date="2019-03" db="EMBL/GenBank/DDBJ databases">
        <title>Genomic Encyclopedia of Type Strains, Phase IV (KMG-IV): sequencing the most valuable type-strain genomes for metagenomic binning, comparative biology and taxonomic classification.</title>
        <authorList>
            <person name="Goeker M."/>
        </authorList>
    </citation>
    <scope>NUCLEOTIDE SEQUENCE [LARGE SCALE GENOMIC DNA]</scope>
    <source>
        <strain evidence="7 8">DSM 19580</strain>
    </source>
</reference>
<evidence type="ECO:0000256" key="2">
    <source>
        <dbReference type="ARBA" id="ARBA00023136"/>
    </source>
</evidence>
<keyword evidence="1 6" id="KW-0732">Signal</keyword>
<dbReference type="Proteomes" id="UP000295719">
    <property type="component" value="Unassembled WGS sequence"/>
</dbReference>
<organism evidence="7 8">
    <name type="scientific">Biostraticola tofi</name>
    <dbReference type="NCBI Taxonomy" id="466109"/>
    <lineage>
        <taxon>Bacteria</taxon>
        <taxon>Pseudomonadati</taxon>
        <taxon>Pseudomonadota</taxon>
        <taxon>Gammaproteobacteria</taxon>
        <taxon>Enterobacterales</taxon>
        <taxon>Bruguierivoracaceae</taxon>
        <taxon>Biostraticola</taxon>
    </lineage>
</organism>
<dbReference type="GO" id="GO:0001530">
    <property type="term" value="F:lipopolysaccharide binding"/>
    <property type="evidence" value="ECO:0007669"/>
    <property type="project" value="TreeGrafter"/>
</dbReference>
<dbReference type="NCBIfam" id="NF008062">
    <property type="entry name" value="PRK10796.1"/>
    <property type="match status" value="1"/>
</dbReference>
<keyword evidence="3 6" id="KW-0564">Palmitate</keyword>
<comment type="similarity">
    <text evidence="6">Belongs to the LptE lipoprotein family.</text>
</comment>
<gene>
    <name evidence="6" type="primary">lptE</name>
    <name evidence="7" type="ORF">EDC52_10344</name>
</gene>
<comment type="function">
    <text evidence="6">Together with LptD, is involved in the assembly of lipopolysaccharide (LPS) at the surface of the outer membrane. Required for the proper assembly of LptD. Binds LPS and may serve as the LPS recognition site at the outer membrane.</text>
</comment>
<accession>A0A4R3Z164</accession>
<dbReference type="PROSITE" id="PS51257">
    <property type="entry name" value="PROKAR_LIPOPROTEIN"/>
    <property type="match status" value="1"/>
</dbReference>
<keyword evidence="8" id="KW-1185">Reference proteome</keyword>
<keyword evidence="2 6" id="KW-0472">Membrane</keyword>
<dbReference type="OrthoDB" id="5801564at2"/>
<dbReference type="EMBL" id="SMCR01000003">
    <property type="protein sequence ID" value="TCV97968.1"/>
    <property type="molecule type" value="Genomic_DNA"/>
</dbReference>
<evidence type="ECO:0000256" key="1">
    <source>
        <dbReference type="ARBA" id="ARBA00022729"/>
    </source>
</evidence>
<dbReference type="GO" id="GO:1990351">
    <property type="term" value="C:transporter complex"/>
    <property type="evidence" value="ECO:0007669"/>
    <property type="project" value="TreeGrafter"/>
</dbReference>
<name>A0A4R3Z164_9GAMM</name>
<evidence type="ECO:0000256" key="6">
    <source>
        <dbReference type="HAMAP-Rule" id="MF_01186"/>
    </source>
</evidence>
<sequence>MRHRTLAFLLGLVVLATAGCGFHLRGTTQVPSEMKTMTLNSYDQYGPLTRAVRAELRLSDVTIADDSDPASKTLPSLRITGSSESQSTASVFQDGKTAEYQLILNVQAQVLTPGKDLYPIDIRVFRSFFDNPLTALAKDAEGEIIRQEMRQQAAQQLVRRLLEVHAAEEAGNAAPTSAKTDAAGVAAK</sequence>
<evidence type="ECO:0000256" key="5">
    <source>
        <dbReference type="ARBA" id="ARBA00023288"/>
    </source>
</evidence>
<comment type="subunit">
    <text evidence="6">Component of the lipopolysaccharide transport and assembly complex. Interacts with LptD.</text>
</comment>
<evidence type="ECO:0000256" key="4">
    <source>
        <dbReference type="ARBA" id="ARBA00023237"/>
    </source>
</evidence>
<dbReference type="GO" id="GO:0009279">
    <property type="term" value="C:cell outer membrane"/>
    <property type="evidence" value="ECO:0007669"/>
    <property type="project" value="UniProtKB-SubCell"/>
</dbReference>
<protein>
    <recommendedName>
        <fullName evidence="6">LPS-assembly lipoprotein LptE</fullName>
    </recommendedName>
</protein>
<evidence type="ECO:0000256" key="3">
    <source>
        <dbReference type="ARBA" id="ARBA00023139"/>
    </source>
</evidence>
<evidence type="ECO:0000313" key="8">
    <source>
        <dbReference type="Proteomes" id="UP000295719"/>
    </source>
</evidence>
<dbReference type="HAMAP" id="MF_01186">
    <property type="entry name" value="LPS_assembly_LptE"/>
    <property type="match status" value="1"/>
</dbReference>
<dbReference type="GO" id="GO:0043165">
    <property type="term" value="P:Gram-negative-bacterium-type cell outer membrane assembly"/>
    <property type="evidence" value="ECO:0007669"/>
    <property type="project" value="UniProtKB-UniRule"/>
</dbReference>
<comment type="caution">
    <text evidence="7">The sequence shown here is derived from an EMBL/GenBank/DDBJ whole genome shotgun (WGS) entry which is preliminary data.</text>
</comment>
<evidence type="ECO:0000313" key="7">
    <source>
        <dbReference type="EMBL" id="TCV97968.1"/>
    </source>
</evidence>
<dbReference type="PANTHER" id="PTHR38098:SF1">
    <property type="entry name" value="LPS-ASSEMBLY LIPOPROTEIN LPTE"/>
    <property type="match status" value="1"/>
</dbReference>
<proteinExistence type="inferred from homology"/>
<dbReference type="RefSeq" id="WP_131864741.1">
    <property type="nucleotide sequence ID" value="NZ_SMCR01000003.1"/>
</dbReference>
<dbReference type="PANTHER" id="PTHR38098">
    <property type="entry name" value="LPS-ASSEMBLY LIPOPROTEIN LPTE"/>
    <property type="match status" value="1"/>
</dbReference>
<dbReference type="Pfam" id="PF04390">
    <property type="entry name" value="LptE"/>
    <property type="match status" value="1"/>
</dbReference>
<dbReference type="InterPro" id="IPR007485">
    <property type="entry name" value="LPS_assembly_LptE"/>
</dbReference>
<dbReference type="GO" id="GO:0015920">
    <property type="term" value="P:lipopolysaccharide transport"/>
    <property type="evidence" value="ECO:0007669"/>
    <property type="project" value="TreeGrafter"/>
</dbReference>
<keyword evidence="5 6" id="KW-0449">Lipoprotein</keyword>
<dbReference type="Gene3D" id="3.30.160.150">
    <property type="entry name" value="Lipoprotein like domain"/>
    <property type="match status" value="1"/>
</dbReference>